<feature type="compositionally biased region" description="Polar residues" evidence="1">
    <location>
        <begin position="36"/>
        <end position="50"/>
    </location>
</feature>
<feature type="region of interest" description="Disordered" evidence="1">
    <location>
        <begin position="172"/>
        <end position="201"/>
    </location>
</feature>
<dbReference type="EMBL" id="CACVKT020010417">
    <property type="protein sequence ID" value="CAC5426266.1"/>
    <property type="molecule type" value="Genomic_DNA"/>
</dbReference>
<evidence type="ECO:0000313" key="3">
    <source>
        <dbReference type="Proteomes" id="UP000507470"/>
    </source>
</evidence>
<evidence type="ECO:0000256" key="1">
    <source>
        <dbReference type="SAM" id="MobiDB-lite"/>
    </source>
</evidence>
<evidence type="ECO:0000313" key="2">
    <source>
        <dbReference type="EMBL" id="CAC5426266.1"/>
    </source>
</evidence>
<name>A0A6J8F3F8_MYTCO</name>
<protein>
    <submittedName>
        <fullName evidence="2">Uncharacterized protein</fullName>
    </submittedName>
</protein>
<dbReference type="AlphaFoldDB" id="A0A6J8F3F8"/>
<gene>
    <name evidence="2" type="ORF">MCOR_57998</name>
</gene>
<dbReference type="Proteomes" id="UP000507470">
    <property type="component" value="Unassembled WGS sequence"/>
</dbReference>
<feature type="compositionally biased region" description="Low complexity" evidence="1">
    <location>
        <begin position="188"/>
        <end position="201"/>
    </location>
</feature>
<organism evidence="2 3">
    <name type="scientific">Mytilus coruscus</name>
    <name type="common">Sea mussel</name>
    <dbReference type="NCBI Taxonomy" id="42192"/>
    <lineage>
        <taxon>Eukaryota</taxon>
        <taxon>Metazoa</taxon>
        <taxon>Spiralia</taxon>
        <taxon>Lophotrochozoa</taxon>
        <taxon>Mollusca</taxon>
        <taxon>Bivalvia</taxon>
        <taxon>Autobranchia</taxon>
        <taxon>Pteriomorphia</taxon>
        <taxon>Mytilida</taxon>
        <taxon>Mytiloidea</taxon>
        <taxon>Mytilidae</taxon>
        <taxon>Mytilinae</taxon>
        <taxon>Mytilus</taxon>
    </lineage>
</organism>
<reference evidence="2 3" key="1">
    <citation type="submission" date="2020-06" db="EMBL/GenBank/DDBJ databases">
        <authorList>
            <person name="Li R."/>
            <person name="Bekaert M."/>
        </authorList>
    </citation>
    <scope>NUCLEOTIDE SEQUENCE [LARGE SCALE GENOMIC DNA]</scope>
    <source>
        <strain evidence="3">wild</strain>
    </source>
</reference>
<accession>A0A6J8F3F8</accession>
<feature type="region of interest" description="Disordered" evidence="1">
    <location>
        <begin position="29"/>
        <end position="50"/>
    </location>
</feature>
<keyword evidence="3" id="KW-1185">Reference proteome</keyword>
<proteinExistence type="predicted"/>
<sequence>MKPRTESAHTCSATFVNGHQIDTDVLKSYRRDRLQRPTQRSGLRQPTTNQIWFQQPLNNTVGQQKQPPGTTYGQQEFYRQHPLQQAQHAAVPVHQPQPSQGYKLYQQERHHQPTTTPTLVQGMVPPFNYDAPTHFPGYPKQGPPGILPSMHPPQWYNFTQTDKQRCNIQPQAYSAAQFQDHRSPAKFSDYSSGDSDSSSTT</sequence>